<dbReference type="Proteomes" id="UP001234297">
    <property type="component" value="Chromosome 5"/>
</dbReference>
<dbReference type="EMBL" id="CM056813">
    <property type="protein sequence ID" value="KAJ8642165.1"/>
    <property type="molecule type" value="Genomic_DNA"/>
</dbReference>
<gene>
    <name evidence="1" type="ORF">MRB53_018859</name>
</gene>
<evidence type="ECO:0000313" key="1">
    <source>
        <dbReference type="EMBL" id="KAJ8642165.1"/>
    </source>
</evidence>
<sequence>MSKESSLYNISGFRLLSPILGILAYDATNHSELDIFVDKDPSLSTSPTSPKPHLLMGSDHCVWHWCRERRRQRRMRDYGEWREQVQNEGLGRESEWNGGKKREMEGMFVR</sequence>
<reference evidence="1 2" key="1">
    <citation type="journal article" date="2022" name="Hortic Res">
        <title>A haplotype resolved chromosomal level avocado genome allows analysis of novel avocado genes.</title>
        <authorList>
            <person name="Nath O."/>
            <person name="Fletcher S.J."/>
            <person name="Hayward A."/>
            <person name="Shaw L.M."/>
            <person name="Masouleh A.K."/>
            <person name="Furtado A."/>
            <person name="Henry R.J."/>
            <person name="Mitter N."/>
        </authorList>
    </citation>
    <scope>NUCLEOTIDE SEQUENCE [LARGE SCALE GENOMIC DNA]</scope>
    <source>
        <strain evidence="2">cv. Hass</strain>
    </source>
</reference>
<accession>A0ACC2M948</accession>
<name>A0ACC2M948_PERAE</name>
<evidence type="ECO:0000313" key="2">
    <source>
        <dbReference type="Proteomes" id="UP001234297"/>
    </source>
</evidence>
<comment type="caution">
    <text evidence="1">The sequence shown here is derived from an EMBL/GenBank/DDBJ whole genome shotgun (WGS) entry which is preliminary data.</text>
</comment>
<keyword evidence="2" id="KW-1185">Reference proteome</keyword>
<protein>
    <submittedName>
        <fullName evidence="1">Uncharacterized protein</fullName>
    </submittedName>
</protein>
<proteinExistence type="predicted"/>
<organism evidence="1 2">
    <name type="scientific">Persea americana</name>
    <name type="common">Avocado</name>
    <dbReference type="NCBI Taxonomy" id="3435"/>
    <lineage>
        <taxon>Eukaryota</taxon>
        <taxon>Viridiplantae</taxon>
        <taxon>Streptophyta</taxon>
        <taxon>Embryophyta</taxon>
        <taxon>Tracheophyta</taxon>
        <taxon>Spermatophyta</taxon>
        <taxon>Magnoliopsida</taxon>
        <taxon>Magnoliidae</taxon>
        <taxon>Laurales</taxon>
        <taxon>Lauraceae</taxon>
        <taxon>Persea</taxon>
    </lineage>
</organism>